<gene>
    <name evidence="1" type="ORF">DPMN_088864</name>
</gene>
<sequence length="152" mass="17086">MVLTITVFVGILLLTALRFRLHRPLASKQDGALFFLTAKQAPQLCAEPRAAEHVDGKVEGGVEVAEQNGNIAKEQKVLQLVNGRVKIKRQEFLNQVGAVQSKDLHRCNREEEQHAQDHHKYGQWTRVACLTGNFHPLTGARELHYDDDVANE</sequence>
<evidence type="ECO:0000313" key="2">
    <source>
        <dbReference type="Proteomes" id="UP000828390"/>
    </source>
</evidence>
<proteinExistence type="predicted"/>
<protein>
    <submittedName>
        <fullName evidence="1">Uncharacterized protein</fullName>
    </submittedName>
</protein>
<dbReference type="Proteomes" id="UP000828390">
    <property type="component" value="Unassembled WGS sequence"/>
</dbReference>
<evidence type="ECO:0000313" key="1">
    <source>
        <dbReference type="EMBL" id="KAH3846562.1"/>
    </source>
</evidence>
<comment type="caution">
    <text evidence="1">The sequence shown here is derived from an EMBL/GenBank/DDBJ whole genome shotgun (WGS) entry which is preliminary data.</text>
</comment>
<reference evidence="1" key="1">
    <citation type="journal article" date="2019" name="bioRxiv">
        <title>The Genome of the Zebra Mussel, Dreissena polymorpha: A Resource for Invasive Species Research.</title>
        <authorList>
            <person name="McCartney M.A."/>
            <person name="Auch B."/>
            <person name="Kono T."/>
            <person name="Mallez S."/>
            <person name="Zhang Y."/>
            <person name="Obille A."/>
            <person name="Becker A."/>
            <person name="Abrahante J.E."/>
            <person name="Garbe J."/>
            <person name="Badalamenti J.P."/>
            <person name="Herman A."/>
            <person name="Mangelson H."/>
            <person name="Liachko I."/>
            <person name="Sullivan S."/>
            <person name="Sone E.D."/>
            <person name="Koren S."/>
            <person name="Silverstein K.A.T."/>
            <person name="Beckman K.B."/>
            <person name="Gohl D.M."/>
        </authorList>
    </citation>
    <scope>NUCLEOTIDE SEQUENCE</scope>
    <source>
        <strain evidence="1">Duluth1</strain>
        <tissue evidence="1">Whole animal</tissue>
    </source>
</reference>
<accession>A0A9D4KUV7</accession>
<reference evidence="1" key="2">
    <citation type="submission" date="2020-11" db="EMBL/GenBank/DDBJ databases">
        <authorList>
            <person name="McCartney M.A."/>
            <person name="Auch B."/>
            <person name="Kono T."/>
            <person name="Mallez S."/>
            <person name="Becker A."/>
            <person name="Gohl D.M."/>
            <person name="Silverstein K.A.T."/>
            <person name="Koren S."/>
            <person name="Bechman K.B."/>
            <person name="Herman A."/>
            <person name="Abrahante J.E."/>
            <person name="Garbe J."/>
        </authorList>
    </citation>
    <scope>NUCLEOTIDE SEQUENCE</scope>
    <source>
        <strain evidence="1">Duluth1</strain>
        <tissue evidence="1">Whole animal</tissue>
    </source>
</reference>
<keyword evidence="2" id="KW-1185">Reference proteome</keyword>
<organism evidence="1 2">
    <name type="scientific">Dreissena polymorpha</name>
    <name type="common">Zebra mussel</name>
    <name type="synonym">Mytilus polymorpha</name>
    <dbReference type="NCBI Taxonomy" id="45954"/>
    <lineage>
        <taxon>Eukaryota</taxon>
        <taxon>Metazoa</taxon>
        <taxon>Spiralia</taxon>
        <taxon>Lophotrochozoa</taxon>
        <taxon>Mollusca</taxon>
        <taxon>Bivalvia</taxon>
        <taxon>Autobranchia</taxon>
        <taxon>Heteroconchia</taxon>
        <taxon>Euheterodonta</taxon>
        <taxon>Imparidentia</taxon>
        <taxon>Neoheterodontei</taxon>
        <taxon>Myida</taxon>
        <taxon>Dreissenoidea</taxon>
        <taxon>Dreissenidae</taxon>
        <taxon>Dreissena</taxon>
    </lineage>
</organism>
<dbReference type="EMBL" id="JAIWYP010000003">
    <property type="protein sequence ID" value="KAH3846562.1"/>
    <property type="molecule type" value="Genomic_DNA"/>
</dbReference>
<dbReference type="AlphaFoldDB" id="A0A9D4KUV7"/>
<name>A0A9D4KUV7_DREPO</name>